<reference evidence="2" key="1">
    <citation type="submission" date="2022-03" db="EMBL/GenBank/DDBJ databases">
        <authorList>
            <person name="Alioto T."/>
            <person name="Alioto T."/>
            <person name="Gomez Garrido J."/>
        </authorList>
    </citation>
    <scope>NUCLEOTIDE SEQUENCE</scope>
</reference>
<proteinExistence type="predicted"/>
<evidence type="ECO:0000256" key="1">
    <source>
        <dbReference type="SAM" id="MobiDB-lite"/>
    </source>
</evidence>
<dbReference type="AlphaFoldDB" id="A0AAD1S332"/>
<evidence type="ECO:0000313" key="2">
    <source>
        <dbReference type="EMBL" id="CAH2286171.1"/>
    </source>
</evidence>
<accession>A0AAD1S332</accession>
<feature type="region of interest" description="Disordered" evidence="1">
    <location>
        <begin position="39"/>
        <end position="65"/>
    </location>
</feature>
<gene>
    <name evidence="2" type="ORF">PECUL_23A022153</name>
</gene>
<dbReference type="EMBL" id="OW240915">
    <property type="protein sequence ID" value="CAH2286171.1"/>
    <property type="molecule type" value="Genomic_DNA"/>
</dbReference>
<keyword evidence="3" id="KW-1185">Reference proteome</keyword>
<dbReference type="Proteomes" id="UP001295444">
    <property type="component" value="Chromosome 04"/>
</dbReference>
<name>A0AAD1S332_PELCU</name>
<sequence>MQLIKVATLMVESSLLHPQDMAQPHTVSTGEILYIVQTSSPSSSPLPQDTRDRLQTSKGTNKNPAQHHHLYAPVLLYNNGLDPSPPQLLTLILQRPLPLCEGKDSLTLNFLYSIVPYLITNDEDTDY</sequence>
<organism evidence="2 3">
    <name type="scientific">Pelobates cultripes</name>
    <name type="common">Western spadefoot toad</name>
    <dbReference type="NCBI Taxonomy" id="61616"/>
    <lineage>
        <taxon>Eukaryota</taxon>
        <taxon>Metazoa</taxon>
        <taxon>Chordata</taxon>
        <taxon>Craniata</taxon>
        <taxon>Vertebrata</taxon>
        <taxon>Euteleostomi</taxon>
        <taxon>Amphibia</taxon>
        <taxon>Batrachia</taxon>
        <taxon>Anura</taxon>
        <taxon>Pelobatoidea</taxon>
        <taxon>Pelobatidae</taxon>
        <taxon>Pelobates</taxon>
    </lineage>
</organism>
<protein>
    <submittedName>
        <fullName evidence="2">Uncharacterized protein</fullName>
    </submittedName>
</protein>
<evidence type="ECO:0000313" key="3">
    <source>
        <dbReference type="Proteomes" id="UP001295444"/>
    </source>
</evidence>